<proteinExistence type="predicted"/>
<protein>
    <submittedName>
        <fullName evidence="1">F-box domain-containing protein</fullName>
    </submittedName>
</protein>
<dbReference type="Proteomes" id="UP001065298">
    <property type="component" value="Chromosome 4"/>
</dbReference>
<sequence>MPITELSCFVCGASIEHSDYRPGWMARFRALYTVLENWDAARVSGVGERHQFEDVIPLDQSVDVDVSESTMDDGSVQIHLMKSEFGEKYPPDPPLIPKPLWGFPLHDPCWDLLCSTDARFQEPRTVQALFDLCMSHPTQNGVLNWGHNYGGLVGYDVDVEKLLPGEEVKLRGPDRVERSHQSNPMDLPMCITGSCDWLYIQAKGGSFRRYNADKDPKFCNPIEGDPFGRLAPELLLDILFRLDSRSVANLRLASRAMVNLGLPEMFWFSRFWPGRECEHIFAKPAFRDAGSLWINIYDRVQLLWNYPSVKNRRRIWNLACQLRDWVMLRLESPVCHGSLCKSFFHPDGANEDKEWHTAESRVSPGTSIFSVGCRSLSDATVTISGQISKVWASLIMLNGKRYVSGLRISQPDAKSVQLGYRHPEHEVAFTWDSPLEPSDPFVGFHVAIDNQGIRGLRMISTQGVSSRWNGDHEGVPKKSITCNGQVQAVKGGFDALKMVSIAVHSLQKGMEQRKTVSGESALWYPELPDPTLQLMPVQSQRLPRLMGHMPYSMCLFGGNDGRLLPYLTEIAVWIVDRSDLGIHADNFHIWALEFHYSSQEEGLKSLIVGQVPEADPVTGTYKRHRYQVFIDSPNGERINGVDTLFQDPFFPFGLTFHTNYGRSMQIPPNFGSVISEDDISTNRLRPTQGTIVGLFGVLKHDVVFQHLGVACIPS</sequence>
<evidence type="ECO:0000313" key="1">
    <source>
        <dbReference type="EMBL" id="KAI8670517.1"/>
    </source>
</evidence>
<accession>A0ACC0R028</accession>
<reference evidence="1" key="1">
    <citation type="submission" date="2022-06" db="EMBL/GenBank/DDBJ databases">
        <title>Fusarium solani species complex genomes reveal bases of compartmentalisation and animal pathogenesis.</title>
        <authorList>
            <person name="Tsai I.J."/>
        </authorList>
    </citation>
    <scope>NUCLEOTIDE SEQUENCE</scope>
    <source>
        <strain evidence="1">Fu6.1</strain>
    </source>
</reference>
<comment type="caution">
    <text evidence="1">The sequence shown here is derived from an EMBL/GenBank/DDBJ whole genome shotgun (WGS) entry which is preliminary data.</text>
</comment>
<name>A0ACC0R028_9HYPO</name>
<evidence type="ECO:0000313" key="2">
    <source>
        <dbReference type="Proteomes" id="UP001065298"/>
    </source>
</evidence>
<dbReference type="EMBL" id="CM046506">
    <property type="protein sequence ID" value="KAI8670517.1"/>
    <property type="molecule type" value="Genomic_DNA"/>
</dbReference>
<keyword evidence="2" id="KW-1185">Reference proteome</keyword>
<organism evidence="1 2">
    <name type="scientific">Fusarium keratoplasticum</name>
    <dbReference type="NCBI Taxonomy" id="1328300"/>
    <lineage>
        <taxon>Eukaryota</taxon>
        <taxon>Fungi</taxon>
        <taxon>Dikarya</taxon>
        <taxon>Ascomycota</taxon>
        <taxon>Pezizomycotina</taxon>
        <taxon>Sordariomycetes</taxon>
        <taxon>Hypocreomycetidae</taxon>
        <taxon>Hypocreales</taxon>
        <taxon>Nectriaceae</taxon>
        <taxon>Fusarium</taxon>
        <taxon>Fusarium solani species complex</taxon>
    </lineage>
</organism>
<gene>
    <name evidence="1" type="ORF">NCS57_00523300</name>
</gene>